<dbReference type="EMBL" id="CAXKWB010021070">
    <property type="protein sequence ID" value="CAL4122956.1"/>
    <property type="molecule type" value="Genomic_DNA"/>
</dbReference>
<proteinExistence type="predicted"/>
<sequence>MGSLSLVVCSLALLLGTTVGDHVNVYPPPQPQHPYHNDIYSQLPDCAPEFNEITQYETVITTRDVYTTQIIPEVIQVTLYNTTNYVTETSNTVETVYNPVLIRSIIQVLETNTRTGTVYTAVPTTFTETSTRTQFDINYAVATAVLTITLTEPKEQFVPVFVTQTVFDVNPITQTTTSTITSQQFVAATVSFTEQITVPLVVTITQTIPVPAATSTVVSFITQVVSITQTQTVSSEIVLTFTNTVTSFAQDLIVTQTLCPPVGPTPFVPDIDIRAPATICTERTAAL</sequence>
<reference evidence="2 3" key="1">
    <citation type="submission" date="2024-05" db="EMBL/GenBank/DDBJ databases">
        <authorList>
            <person name="Wallberg A."/>
        </authorList>
    </citation>
    <scope>NUCLEOTIDE SEQUENCE [LARGE SCALE GENOMIC DNA]</scope>
</reference>
<evidence type="ECO:0000313" key="2">
    <source>
        <dbReference type="EMBL" id="CAL4122956.1"/>
    </source>
</evidence>
<dbReference type="AlphaFoldDB" id="A0AAV2RHU8"/>
<keyword evidence="3" id="KW-1185">Reference proteome</keyword>
<name>A0AAV2RHU8_MEGNR</name>
<feature type="non-terminal residue" evidence="2">
    <location>
        <position position="287"/>
    </location>
</feature>
<organism evidence="2 3">
    <name type="scientific">Meganyctiphanes norvegica</name>
    <name type="common">Northern krill</name>
    <name type="synonym">Thysanopoda norvegica</name>
    <dbReference type="NCBI Taxonomy" id="48144"/>
    <lineage>
        <taxon>Eukaryota</taxon>
        <taxon>Metazoa</taxon>
        <taxon>Ecdysozoa</taxon>
        <taxon>Arthropoda</taxon>
        <taxon>Crustacea</taxon>
        <taxon>Multicrustacea</taxon>
        <taxon>Malacostraca</taxon>
        <taxon>Eumalacostraca</taxon>
        <taxon>Eucarida</taxon>
        <taxon>Euphausiacea</taxon>
        <taxon>Euphausiidae</taxon>
        <taxon>Meganyctiphanes</taxon>
    </lineage>
</organism>
<comment type="caution">
    <text evidence="2">The sequence shown here is derived from an EMBL/GenBank/DDBJ whole genome shotgun (WGS) entry which is preliminary data.</text>
</comment>
<evidence type="ECO:0000313" key="3">
    <source>
        <dbReference type="Proteomes" id="UP001497623"/>
    </source>
</evidence>
<accession>A0AAV2RHU8</accession>
<keyword evidence="1" id="KW-0732">Signal</keyword>
<evidence type="ECO:0000256" key="1">
    <source>
        <dbReference type="SAM" id="SignalP"/>
    </source>
</evidence>
<feature type="chain" id="PRO_5043909668" evidence="1">
    <location>
        <begin position="21"/>
        <end position="287"/>
    </location>
</feature>
<dbReference type="Proteomes" id="UP001497623">
    <property type="component" value="Unassembled WGS sequence"/>
</dbReference>
<feature type="signal peptide" evidence="1">
    <location>
        <begin position="1"/>
        <end position="20"/>
    </location>
</feature>
<gene>
    <name evidence="2" type="ORF">MNOR_LOCUS23665</name>
</gene>
<protein>
    <submittedName>
        <fullName evidence="2">Uncharacterized protein</fullName>
    </submittedName>
</protein>